<dbReference type="GO" id="GO:0005634">
    <property type="term" value="C:nucleus"/>
    <property type="evidence" value="ECO:0007669"/>
    <property type="project" value="UniProtKB-SubCell"/>
</dbReference>
<comment type="similarity">
    <text evidence="6">Belongs to the NFYC/HAP5 subunit family.</text>
</comment>
<dbReference type="CDD" id="cd22908">
    <property type="entry name" value="HFD_NFYC-like"/>
    <property type="match status" value="1"/>
</dbReference>
<dbReference type="EMBL" id="JBJUIK010000001">
    <property type="protein sequence ID" value="KAL3538063.1"/>
    <property type="molecule type" value="Genomic_DNA"/>
</dbReference>
<evidence type="ECO:0000256" key="1">
    <source>
        <dbReference type="ARBA" id="ARBA00004123"/>
    </source>
</evidence>
<evidence type="ECO:0000256" key="4">
    <source>
        <dbReference type="ARBA" id="ARBA00023163"/>
    </source>
</evidence>
<dbReference type="Pfam" id="PF00808">
    <property type="entry name" value="CBFD_NFYB_HMF"/>
    <property type="match status" value="1"/>
</dbReference>
<evidence type="ECO:0000313" key="8">
    <source>
        <dbReference type="EMBL" id="KAL3538063.1"/>
    </source>
</evidence>
<keyword evidence="2" id="KW-0805">Transcription regulation</keyword>
<evidence type="ECO:0000313" key="9">
    <source>
        <dbReference type="Proteomes" id="UP001630127"/>
    </source>
</evidence>
<name>A0ABD3B413_9GENT</name>
<keyword evidence="9" id="KW-1185">Reference proteome</keyword>
<dbReference type="InterPro" id="IPR050568">
    <property type="entry name" value="Transcr_DNA_Rep_Reg"/>
</dbReference>
<gene>
    <name evidence="8" type="ORF">ACH5RR_001429</name>
</gene>
<dbReference type="PANTHER" id="PTHR10252">
    <property type="entry name" value="HISTONE-LIKE TRANSCRIPTION FACTOR CCAAT-RELATED"/>
    <property type="match status" value="1"/>
</dbReference>
<comment type="caution">
    <text evidence="8">The sequence shown here is derived from an EMBL/GenBank/DDBJ whole genome shotgun (WGS) entry which is preliminary data.</text>
</comment>
<evidence type="ECO:0000256" key="3">
    <source>
        <dbReference type="ARBA" id="ARBA00023125"/>
    </source>
</evidence>
<dbReference type="FunFam" id="1.10.20.10:FF:000006">
    <property type="entry name" value="Nuclear transcription factor Y subunit gamma"/>
    <property type="match status" value="1"/>
</dbReference>
<sequence length="309" mass="35022">MHVLPYFTPFVNKDTPFLFILVLPTQLLCFPRVTELTFKHCQSKANRMDQQEHGQPQVGGMVSGIPQLAYATNTYEARQMVGNPAQGSFVASVVANQATGQTAGVQLAEQQHSYQQMQQQQQQELQQLLQQFWTTQHQEIERISEFKNHSLPLARIKKIMKADEDVRMISAEAPIVFARACEMFILELTLRAWNHTEENKRRTLQKNDIAAAIARTDIFDFLVDIIPKEDLKDEAIIAVPRNAMPLGSSSDSLPYYYMQPQQLASARASGMTVGRPVMDPTLYAQHPHPYMTPHLWSEAPQQPESPSDS</sequence>
<dbReference type="Gene3D" id="1.10.20.10">
    <property type="entry name" value="Histone, subunit A"/>
    <property type="match status" value="1"/>
</dbReference>
<reference evidence="8 9" key="1">
    <citation type="submission" date="2024-11" db="EMBL/GenBank/DDBJ databases">
        <title>A near-complete genome assembly of Cinchona calisaya.</title>
        <authorList>
            <person name="Lian D.C."/>
            <person name="Zhao X.W."/>
            <person name="Wei L."/>
        </authorList>
    </citation>
    <scope>NUCLEOTIDE SEQUENCE [LARGE SCALE GENOMIC DNA]</scope>
    <source>
        <tissue evidence="8">Nenye</tissue>
    </source>
</reference>
<feature type="domain" description="Transcription factor CBF/NF-Y/archaeal histone" evidence="7">
    <location>
        <begin position="150"/>
        <end position="213"/>
    </location>
</feature>
<evidence type="ECO:0000256" key="2">
    <source>
        <dbReference type="ARBA" id="ARBA00023015"/>
    </source>
</evidence>
<proteinExistence type="inferred from homology"/>
<dbReference type="InterPro" id="IPR009072">
    <property type="entry name" value="Histone-fold"/>
</dbReference>
<dbReference type="InterPro" id="IPR003958">
    <property type="entry name" value="CBFA_NFYB_domain"/>
</dbReference>
<dbReference type="GO" id="GO:0003677">
    <property type="term" value="F:DNA binding"/>
    <property type="evidence" value="ECO:0007669"/>
    <property type="project" value="UniProtKB-KW"/>
</dbReference>
<keyword evidence="5" id="KW-0539">Nucleus</keyword>
<evidence type="ECO:0000259" key="7">
    <source>
        <dbReference type="Pfam" id="PF00808"/>
    </source>
</evidence>
<dbReference type="PANTHER" id="PTHR10252:SF106">
    <property type="entry name" value="NUCLEAR TRANSCRIPTION FACTOR Y SUBUNIT C-3-RELATED"/>
    <property type="match status" value="1"/>
</dbReference>
<evidence type="ECO:0000256" key="5">
    <source>
        <dbReference type="ARBA" id="ARBA00023242"/>
    </source>
</evidence>
<evidence type="ECO:0000256" key="6">
    <source>
        <dbReference type="ARBA" id="ARBA00038129"/>
    </source>
</evidence>
<dbReference type="SUPFAM" id="SSF47113">
    <property type="entry name" value="Histone-fold"/>
    <property type="match status" value="1"/>
</dbReference>
<organism evidence="8 9">
    <name type="scientific">Cinchona calisaya</name>
    <dbReference type="NCBI Taxonomy" id="153742"/>
    <lineage>
        <taxon>Eukaryota</taxon>
        <taxon>Viridiplantae</taxon>
        <taxon>Streptophyta</taxon>
        <taxon>Embryophyta</taxon>
        <taxon>Tracheophyta</taxon>
        <taxon>Spermatophyta</taxon>
        <taxon>Magnoliopsida</taxon>
        <taxon>eudicotyledons</taxon>
        <taxon>Gunneridae</taxon>
        <taxon>Pentapetalae</taxon>
        <taxon>asterids</taxon>
        <taxon>lamiids</taxon>
        <taxon>Gentianales</taxon>
        <taxon>Rubiaceae</taxon>
        <taxon>Cinchonoideae</taxon>
        <taxon>Cinchoneae</taxon>
        <taxon>Cinchona</taxon>
    </lineage>
</organism>
<keyword evidence="4" id="KW-0804">Transcription</keyword>
<comment type="subcellular location">
    <subcellularLocation>
        <location evidence="1">Nucleus</location>
    </subcellularLocation>
</comment>
<dbReference type="AlphaFoldDB" id="A0ABD3B413"/>
<accession>A0ABD3B413</accession>
<dbReference type="Proteomes" id="UP001630127">
    <property type="component" value="Unassembled WGS sequence"/>
</dbReference>
<protein>
    <recommendedName>
        <fullName evidence="7">Transcription factor CBF/NF-Y/archaeal histone domain-containing protein</fullName>
    </recommendedName>
</protein>
<keyword evidence="3" id="KW-0238">DNA-binding</keyword>